<sequence length="514" mass="53275">MKKIAAVILSAAFLLTTFPVTARAYSSDTQVINTHGSKTYMGTEECWSERWDSSNFTDVTDEDVDSNEDLVIKGGKIGDVTVGDGQSLTIKGGIMDDVVCDGDITMTGGTADSLDSDSNIQMSGGKVSGNVKAEQDTVTLSGSAAVGGDVSGKEVDVHAAGGSSVSVSGTTEFSESMLLQGSSCNLRKIDGQSSGTLTFRNFSGSISAVSSVINMSVESQSTVTAKNNMELDTLSIEENSTFVTNSALTVNNIQGPGALITAPGSLTVNTGMSGYPVLNFNGSERAGLTVFKAKANAVTETQATVFGYNLSLDRTEGTYDYFTLQSVWGEAVTLDRTSASLGNGKEVSLKATVPSSASASGYKLCWKLLDPSGKFSIAQDSSNNTCRVYLTDTAGSTIYKATLAAYLMDSYGNVASGVKSAVCSITSTGSFNAGLSLDTSTVKIAVGNTYKVLAITDASAPPTQMSYNSAIAVVGKATYYNANGKKGWLYPVKAVAKGGVTIDIGGQKMMTTVV</sequence>
<accession>A0ABT4BSR7</accession>
<protein>
    <submittedName>
        <fullName evidence="2">Polymer-forming cytoskeletal protein</fullName>
    </submittedName>
</protein>
<evidence type="ECO:0000256" key="1">
    <source>
        <dbReference type="SAM" id="SignalP"/>
    </source>
</evidence>
<organism evidence="2 3">
    <name type="scientific">Caproiciproducens galactitolivorans</name>
    <dbReference type="NCBI Taxonomy" id="642589"/>
    <lineage>
        <taxon>Bacteria</taxon>
        <taxon>Bacillati</taxon>
        <taxon>Bacillota</taxon>
        <taxon>Clostridia</taxon>
        <taxon>Eubacteriales</taxon>
        <taxon>Acutalibacteraceae</taxon>
        <taxon>Caproiciproducens</taxon>
    </lineage>
</organism>
<gene>
    <name evidence="2" type="ORF">OUY18_03715</name>
</gene>
<dbReference type="RefSeq" id="WP_268057373.1">
    <property type="nucleotide sequence ID" value="NZ_JAPOHA010000003.1"/>
</dbReference>
<proteinExistence type="predicted"/>
<feature type="chain" id="PRO_5046192647" evidence="1">
    <location>
        <begin position="25"/>
        <end position="514"/>
    </location>
</feature>
<dbReference type="EMBL" id="JAPOHA010000003">
    <property type="protein sequence ID" value="MCY1713365.1"/>
    <property type="molecule type" value="Genomic_DNA"/>
</dbReference>
<feature type="signal peptide" evidence="1">
    <location>
        <begin position="1"/>
        <end position="24"/>
    </location>
</feature>
<name>A0ABT4BSR7_9FIRM</name>
<keyword evidence="3" id="KW-1185">Reference proteome</keyword>
<comment type="caution">
    <text evidence="2">The sequence shown here is derived from an EMBL/GenBank/DDBJ whole genome shotgun (WGS) entry which is preliminary data.</text>
</comment>
<dbReference type="Proteomes" id="UP001082703">
    <property type="component" value="Unassembled WGS sequence"/>
</dbReference>
<evidence type="ECO:0000313" key="2">
    <source>
        <dbReference type="EMBL" id="MCY1713365.1"/>
    </source>
</evidence>
<keyword evidence="1" id="KW-0732">Signal</keyword>
<evidence type="ECO:0000313" key="3">
    <source>
        <dbReference type="Proteomes" id="UP001082703"/>
    </source>
</evidence>
<reference evidence="2 3" key="1">
    <citation type="submission" date="2022-11" db="EMBL/GenBank/DDBJ databases">
        <authorList>
            <person name="Caiyu Z."/>
        </authorList>
    </citation>
    <scope>NUCLEOTIDE SEQUENCE [LARGE SCALE GENOMIC DNA]</scope>
    <source>
        <strain evidence="2 3">YR-4</strain>
    </source>
</reference>